<protein>
    <recommendedName>
        <fullName evidence="4">Major capsid protein N-terminal domain-containing protein</fullName>
    </recommendedName>
</protein>
<proteinExistence type="predicted"/>
<feature type="domain" description="Major capsid protein C-terminal" evidence="1">
    <location>
        <begin position="266"/>
        <end position="474"/>
    </location>
</feature>
<dbReference type="GO" id="GO:0005198">
    <property type="term" value="F:structural molecule activity"/>
    <property type="evidence" value="ECO:0007669"/>
    <property type="project" value="InterPro"/>
</dbReference>
<dbReference type="Pfam" id="PF04451">
    <property type="entry name" value="Capsid_NCLDV"/>
    <property type="match status" value="1"/>
</dbReference>
<evidence type="ECO:0000259" key="1">
    <source>
        <dbReference type="Pfam" id="PF04451"/>
    </source>
</evidence>
<dbReference type="InterPro" id="IPR038519">
    <property type="entry name" value="MCP_C_sf"/>
</dbReference>
<dbReference type="EMBL" id="MN738843">
    <property type="protein sequence ID" value="QHT27854.1"/>
    <property type="molecule type" value="Genomic_DNA"/>
</dbReference>
<sequence length="480" mass="55416">MPGGIMQLSAYGGQDYYLTSNPQISFFKNVYRRHTNFSMEMIEIEPKTSNTNLKETTETKIDFVIERNADLIKEIYFVFTLPDIYSDNTTKDYKFQWIDRIGEYIIKEATFNIESREIDKLFPEWMHIWNELTCDEAKKTGYNKMIGNISDLTNPLKSDGSTYPFDNSKIRQSIKSRKIYVPLPFWFTYCLGSALPLIALQTVECKINITLRPFNELYTVIDSSLRKKPPSSTYNLGVFSSSGSTITSLDISPSIEINYIFLDNDERKRFAAAEHEYLVNTVQKVENTITPTTNSNGHIDVIDLEIQHPVSNLMWILRRTDFKSRNQFYNFTNWPDKTIDPVINPTDYDEFVAEATFDTSNINSLKHKDILKSATLKFDGVGRFKTKTMEMFSLVNNYQHMKRIPEDGIYVYSFNLNQDITKHQPTGACNFSRVTNAQLELTTVPKEDSGSSYDYDIMIFALNFNVLRIIGGMGDLEFSN</sequence>
<evidence type="ECO:0008006" key="4">
    <source>
        <dbReference type="Google" id="ProtNLM"/>
    </source>
</evidence>
<dbReference type="InterPro" id="IPR016112">
    <property type="entry name" value="VP_dsDNA_II"/>
</dbReference>
<dbReference type="InterPro" id="IPR007542">
    <property type="entry name" value="MCP_C"/>
</dbReference>
<dbReference type="Gene3D" id="2.70.9.10">
    <property type="entry name" value="Adenovirus Type 2 Hexon, domain 4"/>
    <property type="match status" value="1"/>
</dbReference>
<dbReference type="SUPFAM" id="SSF49749">
    <property type="entry name" value="Group II dsDNA viruses VP"/>
    <property type="match status" value="2"/>
</dbReference>
<feature type="domain" description="Major capsid protein N-terminal" evidence="2">
    <location>
        <begin position="25"/>
        <end position="263"/>
    </location>
</feature>
<name>A0A6C0EFC8_9ZZZZ</name>
<evidence type="ECO:0000313" key="3">
    <source>
        <dbReference type="EMBL" id="QHT27854.1"/>
    </source>
</evidence>
<dbReference type="AlphaFoldDB" id="A0A6C0EFC8"/>
<reference evidence="3" key="1">
    <citation type="journal article" date="2020" name="Nature">
        <title>Giant virus diversity and host interactions through global metagenomics.</title>
        <authorList>
            <person name="Schulz F."/>
            <person name="Roux S."/>
            <person name="Paez-Espino D."/>
            <person name="Jungbluth S."/>
            <person name="Walsh D.A."/>
            <person name="Denef V.J."/>
            <person name="McMahon K.D."/>
            <person name="Konstantinidis K.T."/>
            <person name="Eloe-Fadrosh E.A."/>
            <person name="Kyrpides N.C."/>
            <person name="Woyke T."/>
        </authorList>
    </citation>
    <scope>NUCLEOTIDE SEQUENCE</scope>
    <source>
        <strain evidence="3">GVMAG-M-3300000115-19</strain>
    </source>
</reference>
<dbReference type="Pfam" id="PF16903">
    <property type="entry name" value="Capsid_N"/>
    <property type="match status" value="1"/>
</dbReference>
<accession>A0A6C0EFC8</accession>
<organism evidence="3">
    <name type="scientific">viral metagenome</name>
    <dbReference type="NCBI Taxonomy" id="1070528"/>
    <lineage>
        <taxon>unclassified sequences</taxon>
        <taxon>metagenomes</taxon>
        <taxon>organismal metagenomes</taxon>
    </lineage>
</organism>
<dbReference type="Gene3D" id="2.70.9.20">
    <property type="entry name" value="Major capsid protein Vp54"/>
    <property type="match status" value="1"/>
</dbReference>
<dbReference type="InterPro" id="IPR031654">
    <property type="entry name" value="Capsid_N"/>
</dbReference>
<evidence type="ECO:0000259" key="2">
    <source>
        <dbReference type="Pfam" id="PF16903"/>
    </source>
</evidence>